<dbReference type="RefSeq" id="WP_150621024.1">
    <property type="nucleotide sequence ID" value="NZ_CABPSM010000007.1"/>
</dbReference>
<dbReference type="Pfam" id="PF13174">
    <property type="entry name" value="TPR_6"/>
    <property type="match status" value="2"/>
</dbReference>
<dbReference type="InterPro" id="IPR019734">
    <property type="entry name" value="TPR_rpt"/>
</dbReference>
<evidence type="ECO:0000313" key="3">
    <source>
        <dbReference type="Proteomes" id="UP000343317"/>
    </source>
</evidence>
<evidence type="ECO:0000256" key="1">
    <source>
        <dbReference type="SAM" id="SignalP"/>
    </source>
</evidence>
<organism evidence="2 3">
    <name type="scientific">Pandoraea horticolens</name>
    <dbReference type="NCBI Taxonomy" id="2508298"/>
    <lineage>
        <taxon>Bacteria</taxon>
        <taxon>Pseudomonadati</taxon>
        <taxon>Pseudomonadota</taxon>
        <taxon>Betaproteobacteria</taxon>
        <taxon>Burkholderiales</taxon>
        <taxon>Burkholderiaceae</taxon>
        <taxon>Pandoraea</taxon>
    </lineage>
</organism>
<accession>A0A5E4VT03</accession>
<dbReference type="Proteomes" id="UP000343317">
    <property type="component" value="Unassembled WGS sequence"/>
</dbReference>
<name>A0A5E4VT03_9BURK</name>
<feature type="signal peptide" evidence="1">
    <location>
        <begin position="1"/>
        <end position="24"/>
    </location>
</feature>
<evidence type="ECO:0008006" key="4">
    <source>
        <dbReference type="Google" id="ProtNLM"/>
    </source>
</evidence>
<dbReference type="EMBL" id="CABPSM010000007">
    <property type="protein sequence ID" value="VVE14210.1"/>
    <property type="molecule type" value="Genomic_DNA"/>
</dbReference>
<reference evidence="2 3" key="1">
    <citation type="submission" date="2019-08" db="EMBL/GenBank/DDBJ databases">
        <authorList>
            <person name="Peeters C."/>
        </authorList>
    </citation>
    <scope>NUCLEOTIDE SEQUENCE [LARGE SCALE GENOMIC DNA]</scope>
    <source>
        <strain evidence="2 3">LMG 31112</strain>
    </source>
</reference>
<feature type="chain" id="PRO_5022853874" description="Tetratricopeptide repeat protein" evidence="1">
    <location>
        <begin position="25"/>
        <end position="390"/>
    </location>
</feature>
<sequence>MSLNTELVKGVLVALLASAALVHAADALRPEVSKPLLAAQNLLKAHKPREALAKAVEADAVPGQTAYEGFMIAQMQAAAAQQAGATAAAATAYTRLVESGRLPEAQQLQTIAALAGAEYQLQRYDQALQWANRYLKSRAGDAQMTTLAAQSAYLVGDCRALANAVQPGRVPEASLQLLANCYQKQGDNASYVSALERLVSYYPGKAYWPALLSRIAAKSGFARERLELDVYRLRREVGDFGTADDYMQMTQLALAGGYPGEAVRVINEGFARGALGTGDQAPRQQRLLALSKNRLSEAGKDGGAQDAKGADVFEQAFDAVLNGKPEGVSWMETNLSQVNSNRREDARLHLGIAYFLTGQKAKAIQTFKSVKGNDGTADIARLWAIRAQGA</sequence>
<keyword evidence="1" id="KW-0732">Signal</keyword>
<protein>
    <recommendedName>
        <fullName evidence="4">Tetratricopeptide repeat protein</fullName>
    </recommendedName>
</protein>
<proteinExistence type="predicted"/>
<dbReference type="Gene3D" id="1.25.40.10">
    <property type="entry name" value="Tetratricopeptide repeat domain"/>
    <property type="match status" value="1"/>
</dbReference>
<gene>
    <name evidence="2" type="ORF">PHO31112_02786</name>
</gene>
<keyword evidence="3" id="KW-1185">Reference proteome</keyword>
<dbReference type="SUPFAM" id="SSF48452">
    <property type="entry name" value="TPR-like"/>
    <property type="match status" value="1"/>
</dbReference>
<dbReference type="InterPro" id="IPR011990">
    <property type="entry name" value="TPR-like_helical_dom_sf"/>
</dbReference>
<evidence type="ECO:0000313" key="2">
    <source>
        <dbReference type="EMBL" id="VVE14210.1"/>
    </source>
</evidence>
<dbReference type="AlphaFoldDB" id="A0A5E4VT03"/>